<sequence>MKTFVKKLVHSFVGKGTQFAVAQYSRSPAIHYYFNDFFTSGHWESNIDHIYQMREGTYTAKAIKYVV</sequence>
<gene>
    <name evidence="2" type="ORF">AKAME5_003007200</name>
</gene>
<evidence type="ECO:0000259" key="1">
    <source>
        <dbReference type="Pfam" id="PF00092"/>
    </source>
</evidence>
<reference evidence="2" key="1">
    <citation type="submission" date="2022-08" db="EMBL/GenBank/DDBJ databases">
        <title>Genome sequencing of akame (Lates japonicus).</title>
        <authorList>
            <person name="Hashiguchi Y."/>
            <person name="Takahashi H."/>
        </authorList>
    </citation>
    <scope>NUCLEOTIDE SEQUENCE</scope>
    <source>
        <strain evidence="2">Kochi</strain>
    </source>
</reference>
<accession>A0AAD3N4P1</accession>
<dbReference type="SUPFAM" id="SSF53300">
    <property type="entry name" value="vWA-like"/>
    <property type="match status" value="1"/>
</dbReference>
<dbReference type="AlphaFoldDB" id="A0AAD3N4P1"/>
<evidence type="ECO:0000313" key="3">
    <source>
        <dbReference type="Proteomes" id="UP001279410"/>
    </source>
</evidence>
<comment type="caution">
    <text evidence="2">The sequence shown here is derived from an EMBL/GenBank/DDBJ whole genome shotgun (WGS) entry which is preliminary data.</text>
</comment>
<dbReference type="InterPro" id="IPR036465">
    <property type="entry name" value="vWFA_dom_sf"/>
</dbReference>
<dbReference type="InterPro" id="IPR002035">
    <property type="entry name" value="VWF_A"/>
</dbReference>
<dbReference type="GO" id="GO:0007229">
    <property type="term" value="P:integrin-mediated signaling pathway"/>
    <property type="evidence" value="ECO:0007669"/>
    <property type="project" value="UniProtKB-KW"/>
</dbReference>
<evidence type="ECO:0000313" key="2">
    <source>
        <dbReference type="EMBL" id="GLD64985.1"/>
    </source>
</evidence>
<protein>
    <submittedName>
        <fullName evidence="2">Integrin alpha-M-like protein</fullName>
    </submittedName>
</protein>
<proteinExistence type="predicted"/>
<dbReference type="InterPro" id="IPR050525">
    <property type="entry name" value="ECM_Assembly_Org"/>
</dbReference>
<dbReference type="Gene3D" id="3.40.50.410">
    <property type="entry name" value="von Willebrand factor, type A domain"/>
    <property type="match status" value="1"/>
</dbReference>
<name>A0AAD3N4P1_LATJO</name>
<dbReference type="PANTHER" id="PTHR24020">
    <property type="entry name" value="COLLAGEN ALPHA"/>
    <property type="match status" value="1"/>
</dbReference>
<dbReference type="PANTHER" id="PTHR24020:SF87">
    <property type="entry name" value="COLLAGEN ALPHA-1(VI) CHAIN-LIKE"/>
    <property type="match status" value="1"/>
</dbReference>
<dbReference type="EMBL" id="BRZM01009130">
    <property type="protein sequence ID" value="GLD64985.1"/>
    <property type="molecule type" value="Genomic_DNA"/>
</dbReference>
<keyword evidence="2" id="KW-0401">Integrin</keyword>
<dbReference type="Proteomes" id="UP001279410">
    <property type="component" value="Unassembled WGS sequence"/>
</dbReference>
<keyword evidence="3" id="KW-1185">Reference proteome</keyword>
<dbReference type="Pfam" id="PF00092">
    <property type="entry name" value="VWA"/>
    <property type="match status" value="1"/>
</dbReference>
<feature type="domain" description="VWFA" evidence="1">
    <location>
        <begin position="1"/>
        <end position="67"/>
    </location>
</feature>
<organism evidence="2 3">
    <name type="scientific">Lates japonicus</name>
    <name type="common">Japanese lates</name>
    <dbReference type="NCBI Taxonomy" id="270547"/>
    <lineage>
        <taxon>Eukaryota</taxon>
        <taxon>Metazoa</taxon>
        <taxon>Chordata</taxon>
        <taxon>Craniata</taxon>
        <taxon>Vertebrata</taxon>
        <taxon>Euteleostomi</taxon>
        <taxon>Actinopterygii</taxon>
        <taxon>Neopterygii</taxon>
        <taxon>Teleostei</taxon>
        <taxon>Neoteleostei</taxon>
        <taxon>Acanthomorphata</taxon>
        <taxon>Carangaria</taxon>
        <taxon>Carangaria incertae sedis</taxon>
        <taxon>Centropomidae</taxon>
        <taxon>Lates</taxon>
    </lineage>
</organism>